<dbReference type="AlphaFoldDB" id="A0A1F6TX46"/>
<dbReference type="Proteomes" id="UP000179037">
    <property type="component" value="Unassembled WGS sequence"/>
</dbReference>
<sequence>MKTKLTAQGFEIVGAYSPFPGAMVICVTNNDLMVDGGRVVAMRARYRIALNFPDTKMAGEHGFTKIMTAPWGIQVALEAVAGFKREM</sequence>
<name>A0A1F6TX46_9PROT</name>
<accession>A0A1F6TX46</accession>
<protein>
    <submittedName>
        <fullName evidence="1">Uncharacterized protein</fullName>
    </submittedName>
</protein>
<dbReference type="EMBL" id="MFTC01000091">
    <property type="protein sequence ID" value="OGI49690.1"/>
    <property type="molecule type" value="Genomic_DNA"/>
</dbReference>
<evidence type="ECO:0000313" key="1">
    <source>
        <dbReference type="EMBL" id="OGI49690.1"/>
    </source>
</evidence>
<evidence type="ECO:0000313" key="2">
    <source>
        <dbReference type="Proteomes" id="UP000179037"/>
    </source>
</evidence>
<gene>
    <name evidence="1" type="ORF">A3A87_05265</name>
</gene>
<proteinExistence type="predicted"/>
<reference evidence="1 2" key="1">
    <citation type="journal article" date="2016" name="Nat. Commun.">
        <title>Thousands of microbial genomes shed light on interconnected biogeochemical processes in an aquifer system.</title>
        <authorList>
            <person name="Anantharaman K."/>
            <person name="Brown C.T."/>
            <person name="Hug L.A."/>
            <person name="Sharon I."/>
            <person name="Castelle C.J."/>
            <person name="Probst A.J."/>
            <person name="Thomas B.C."/>
            <person name="Singh A."/>
            <person name="Wilkins M.J."/>
            <person name="Karaoz U."/>
            <person name="Brodie E.L."/>
            <person name="Williams K.H."/>
            <person name="Hubbard S.S."/>
            <person name="Banfield J.F."/>
        </authorList>
    </citation>
    <scope>NUCLEOTIDE SEQUENCE [LARGE SCALE GENOMIC DNA]</scope>
</reference>
<organism evidence="1 2">
    <name type="scientific">Candidatus Muproteobacteria bacterium RIFCSPLOWO2_01_FULL_60_18</name>
    <dbReference type="NCBI Taxonomy" id="1817768"/>
    <lineage>
        <taxon>Bacteria</taxon>
        <taxon>Pseudomonadati</taxon>
        <taxon>Pseudomonadota</taxon>
        <taxon>Candidatus Muproteobacteria</taxon>
    </lineage>
</organism>
<comment type="caution">
    <text evidence="1">The sequence shown here is derived from an EMBL/GenBank/DDBJ whole genome shotgun (WGS) entry which is preliminary data.</text>
</comment>